<feature type="binding site" evidence="3">
    <location>
        <position position="172"/>
    </location>
    <ligand>
        <name>dCTP</name>
        <dbReference type="ChEBI" id="CHEBI:61481"/>
    </ligand>
</feature>
<dbReference type="InterPro" id="IPR011962">
    <property type="entry name" value="dCTP_deaminase"/>
</dbReference>
<protein>
    <recommendedName>
        <fullName evidence="3">dCTP deaminase, dUMP-forming</fullName>
        <ecNumber evidence="3">3.5.4.30</ecNumber>
    </recommendedName>
    <alternativeName>
        <fullName evidence="3">Bifunctional dCTP deaminase:dUTPase</fullName>
    </alternativeName>
    <alternativeName>
        <fullName evidence="3">DCD-DUT</fullName>
    </alternativeName>
</protein>
<dbReference type="GO" id="GO:0008829">
    <property type="term" value="F:dCTP deaminase activity"/>
    <property type="evidence" value="ECO:0007669"/>
    <property type="project" value="UniProtKB-EC"/>
</dbReference>
<keyword evidence="6" id="KW-1185">Reference proteome</keyword>
<dbReference type="EMBL" id="CP104395">
    <property type="protein sequence ID" value="WEL19675.1"/>
    <property type="molecule type" value="Genomic_DNA"/>
</dbReference>
<comment type="subunit">
    <text evidence="3">Homotrimer.</text>
</comment>
<evidence type="ECO:0000313" key="5">
    <source>
        <dbReference type="EMBL" id="WEL19675.1"/>
    </source>
</evidence>
<sequence length="197" mass="21883">MTSMAILSDKHLKEIIEENAVYVDEGPEIDEDLQLGPSSFDLRLGYEFGILETRKIKAIDTKEMDDYSELKKSKKVTAEEGMVIHPGEFVLGSTLESLKVPNNMVARIEGRSSYARLGLIPHTAAGFVDAGFDGQITLEIQNLGNVPITIYPEERICQVAFEKMTSEAENPYGEKSDSKYMGQKGATGSRLEKESRK</sequence>
<feature type="binding site" evidence="3">
    <location>
        <begin position="111"/>
        <end position="116"/>
    </location>
    <ligand>
        <name>dCTP</name>
        <dbReference type="ChEBI" id="CHEBI:61481"/>
    </ligand>
</feature>
<proteinExistence type="inferred from homology"/>
<dbReference type="PANTHER" id="PTHR42680:SF3">
    <property type="entry name" value="DCTP DEAMINASE"/>
    <property type="match status" value="1"/>
</dbReference>
<dbReference type="InterPro" id="IPR033704">
    <property type="entry name" value="dUTPase_trimeric"/>
</dbReference>
<keyword evidence="1 3" id="KW-0378">Hydrolase</keyword>
<feature type="binding site" evidence="3">
    <location>
        <begin position="137"/>
        <end position="139"/>
    </location>
    <ligand>
        <name>dCTP</name>
        <dbReference type="ChEBI" id="CHEBI:61481"/>
    </ligand>
</feature>
<evidence type="ECO:0000256" key="3">
    <source>
        <dbReference type="HAMAP-Rule" id="MF_00146"/>
    </source>
</evidence>
<feature type="region of interest" description="Disordered" evidence="4">
    <location>
        <begin position="167"/>
        <end position="197"/>
    </location>
</feature>
<organism evidence="5 6">
    <name type="scientific">Candidatus Nanohalococcus occultus</name>
    <dbReference type="NCBI Taxonomy" id="2978047"/>
    <lineage>
        <taxon>Archaea</taxon>
        <taxon>Candidatus Nanohalarchaeota</taxon>
        <taxon>Candidatus Nanohalarchaeota incertae sedis</taxon>
        <taxon>Candidatus Nanohalococcus</taxon>
    </lineage>
</organism>
<dbReference type="SUPFAM" id="SSF51283">
    <property type="entry name" value="dUTPase-like"/>
    <property type="match status" value="1"/>
</dbReference>
<evidence type="ECO:0000256" key="1">
    <source>
        <dbReference type="ARBA" id="ARBA00022801"/>
    </source>
</evidence>
<feature type="active site" description="Proton donor/acceptor" evidence="3">
    <location>
        <position position="139"/>
    </location>
</feature>
<dbReference type="NCBIfam" id="TIGR02274">
    <property type="entry name" value="dCTP_deam"/>
    <property type="match status" value="1"/>
</dbReference>
<gene>
    <name evidence="3 5" type="primary">dcd</name>
    <name evidence="5" type="ORF">SVXNc_0661</name>
</gene>
<keyword evidence="2 3" id="KW-0546">Nucleotide metabolism</keyword>
<feature type="site" description="Important for bifunctional activity" evidence="3">
    <location>
        <begin position="126"/>
        <end position="127"/>
    </location>
</feature>
<dbReference type="Gene3D" id="2.70.40.10">
    <property type="match status" value="1"/>
</dbReference>
<dbReference type="Pfam" id="PF22769">
    <property type="entry name" value="DCD"/>
    <property type="match status" value="1"/>
</dbReference>
<dbReference type="HAMAP" id="MF_00146">
    <property type="entry name" value="dCTP_deaminase"/>
    <property type="match status" value="1"/>
</dbReference>
<name>A0ABY8CGQ0_9ARCH</name>
<comment type="similarity">
    <text evidence="3">Belongs to the dCTP deaminase family.</text>
</comment>
<dbReference type="Proteomes" id="UP001218034">
    <property type="component" value="Chromosome"/>
</dbReference>
<evidence type="ECO:0000256" key="4">
    <source>
        <dbReference type="SAM" id="MobiDB-lite"/>
    </source>
</evidence>
<feature type="binding site" evidence="3">
    <location>
        <position position="179"/>
    </location>
    <ligand>
        <name>dCTP</name>
        <dbReference type="ChEBI" id="CHEBI:61481"/>
    </ligand>
</feature>
<dbReference type="InterPro" id="IPR036157">
    <property type="entry name" value="dUTPase-like_sf"/>
</dbReference>
<comment type="catalytic activity">
    <reaction evidence="3">
        <text>dCTP + 2 H2O = dUMP + NH4(+) + diphosphate</text>
        <dbReference type="Rhea" id="RHEA:19205"/>
        <dbReference type="ChEBI" id="CHEBI:15377"/>
        <dbReference type="ChEBI" id="CHEBI:28938"/>
        <dbReference type="ChEBI" id="CHEBI:33019"/>
        <dbReference type="ChEBI" id="CHEBI:61481"/>
        <dbReference type="ChEBI" id="CHEBI:246422"/>
        <dbReference type="EC" id="3.5.4.30"/>
    </reaction>
</comment>
<feature type="binding site" evidence="3">
    <location>
        <position position="183"/>
    </location>
    <ligand>
        <name>dCTP</name>
        <dbReference type="ChEBI" id="CHEBI:61481"/>
    </ligand>
</feature>
<feature type="binding site" evidence="3">
    <location>
        <position position="129"/>
    </location>
    <ligand>
        <name>dCTP</name>
        <dbReference type="ChEBI" id="CHEBI:61481"/>
    </ligand>
</feature>
<comment type="function">
    <text evidence="3">Bifunctional enzyme that catalyzes both the deamination of dCTP to dUTP and the hydrolysis of dUTP to dUMP without releasing the toxic dUTP intermediate.</text>
</comment>
<accession>A0ABY8CGQ0</accession>
<feature type="binding site" evidence="3">
    <location>
        <position position="158"/>
    </location>
    <ligand>
        <name>dCTP</name>
        <dbReference type="ChEBI" id="CHEBI:61481"/>
    </ligand>
</feature>
<comment type="pathway">
    <text evidence="3">Pyrimidine metabolism; dUMP biosynthesis; dUMP from dCTP: step 1/1.</text>
</comment>
<dbReference type="CDD" id="cd07557">
    <property type="entry name" value="trimeric_dUTPase"/>
    <property type="match status" value="1"/>
</dbReference>
<keyword evidence="3" id="KW-0547">Nucleotide-binding</keyword>
<evidence type="ECO:0000313" key="6">
    <source>
        <dbReference type="Proteomes" id="UP001218034"/>
    </source>
</evidence>
<reference evidence="5 6" key="1">
    <citation type="submission" date="2022-09" db="EMBL/GenBank/DDBJ databases">
        <title>Xylan utilization by haloarchaea-nanohaloarchaea associations.</title>
        <authorList>
            <person name="Yakimov M."/>
        </authorList>
    </citation>
    <scope>NUCLEOTIDE SEQUENCE [LARGE SCALE GENOMIC DNA]</scope>
    <source>
        <strain evidence="5 6">SVXNc</strain>
    </source>
</reference>
<dbReference type="EC" id="3.5.4.30" evidence="3"/>
<dbReference type="PANTHER" id="PTHR42680">
    <property type="entry name" value="DCTP DEAMINASE"/>
    <property type="match status" value="1"/>
</dbReference>
<evidence type="ECO:0000256" key="2">
    <source>
        <dbReference type="ARBA" id="ARBA00023080"/>
    </source>
</evidence>